<evidence type="ECO:0000313" key="3">
    <source>
        <dbReference type="Proteomes" id="UP000053825"/>
    </source>
</evidence>
<evidence type="ECO:0000256" key="1">
    <source>
        <dbReference type="SAM" id="MobiDB-lite"/>
    </source>
</evidence>
<proteinExistence type="predicted"/>
<keyword evidence="3" id="KW-1185">Reference proteome</keyword>
<reference evidence="2 3" key="1">
    <citation type="submission" date="2015-07" db="EMBL/GenBank/DDBJ databases">
        <title>The genome of Habropoda laboriosa.</title>
        <authorList>
            <person name="Pan H."/>
            <person name="Kapheim K."/>
        </authorList>
    </citation>
    <scope>NUCLEOTIDE SEQUENCE [LARGE SCALE GENOMIC DNA]</scope>
    <source>
        <strain evidence="2">0110345459</strain>
    </source>
</reference>
<gene>
    <name evidence="2" type="ORF">WH47_09062</name>
</gene>
<feature type="region of interest" description="Disordered" evidence="1">
    <location>
        <begin position="76"/>
        <end position="106"/>
    </location>
</feature>
<feature type="compositionally biased region" description="Low complexity" evidence="1">
    <location>
        <begin position="12"/>
        <end position="24"/>
    </location>
</feature>
<feature type="region of interest" description="Disordered" evidence="1">
    <location>
        <begin position="1"/>
        <end position="29"/>
    </location>
</feature>
<sequence length="261" mass="29429">MKNAHPIITATSSSSLVNPDSSSSNEPTEPIIRLKLDKPLHWEWELTTSADTLPVIQLLDKDGRLLVETTGRTAQRARGSFREGLTSHEEFPEKPSTLSSSFSSSSAPSTVIQLPLQGNRNVDGFSSKFGTCQFGYKPRKSRSEVTSNEDIAKDYFKRVYELLKKRQEKSKRIAEKQEVAGCDDSSSSNYAEKVQKKRPRRKKKERSMEGKKWIALFSRCASLFCGVEDASDCREFIHRAGNDERVAFFHSLTSLLLFIVN</sequence>
<feature type="region of interest" description="Disordered" evidence="1">
    <location>
        <begin position="175"/>
        <end position="206"/>
    </location>
</feature>
<accession>A0A0L7QLP4</accession>
<organism evidence="2 3">
    <name type="scientific">Habropoda laboriosa</name>
    <dbReference type="NCBI Taxonomy" id="597456"/>
    <lineage>
        <taxon>Eukaryota</taxon>
        <taxon>Metazoa</taxon>
        <taxon>Ecdysozoa</taxon>
        <taxon>Arthropoda</taxon>
        <taxon>Hexapoda</taxon>
        <taxon>Insecta</taxon>
        <taxon>Pterygota</taxon>
        <taxon>Neoptera</taxon>
        <taxon>Endopterygota</taxon>
        <taxon>Hymenoptera</taxon>
        <taxon>Apocrita</taxon>
        <taxon>Aculeata</taxon>
        <taxon>Apoidea</taxon>
        <taxon>Anthophila</taxon>
        <taxon>Apidae</taxon>
        <taxon>Habropoda</taxon>
    </lineage>
</organism>
<feature type="compositionally biased region" description="Basic residues" evidence="1">
    <location>
        <begin position="195"/>
        <end position="205"/>
    </location>
</feature>
<dbReference type="InterPro" id="IPR032064">
    <property type="entry name" value="DUF4805"/>
</dbReference>
<dbReference type="EMBL" id="KQ414914">
    <property type="protein sequence ID" value="KOC59540.1"/>
    <property type="molecule type" value="Genomic_DNA"/>
</dbReference>
<dbReference type="AlphaFoldDB" id="A0A0L7QLP4"/>
<dbReference type="Proteomes" id="UP000053825">
    <property type="component" value="Unassembled WGS sequence"/>
</dbReference>
<evidence type="ECO:0000313" key="2">
    <source>
        <dbReference type="EMBL" id="KOC59540.1"/>
    </source>
</evidence>
<name>A0A0L7QLP4_9HYME</name>
<dbReference type="OrthoDB" id="165498at2759"/>
<protein>
    <submittedName>
        <fullName evidence="2">Uncharacterized protein</fullName>
    </submittedName>
</protein>
<dbReference type="Pfam" id="PF16063">
    <property type="entry name" value="DUF4805"/>
    <property type="match status" value="1"/>
</dbReference>
<feature type="compositionally biased region" description="Low complexity" evidence="1">
    <location>
        <begin position="96"/>
        <end position="106"/>
    </location>
</feature>
<dbReference type="STRING" id="597456.A0A0L7QLP4"/>